<accession>A0ABQ3EN21</accession>
<name>A0ABQ3EN21_9HYPH</name>
<keyword evidence="1" id="KW-0812">Transmembrane</keyword>
<reference evidence="3" key="1">
    <citation type="journal article" date="2019" name="Int. J. Syst. Evol. Microbiol.">
        <title>The Global Catalogue of Microorganisms (GCM) 10K type strain sequencing project: providing services to taxonomists for standard genome sequencing and annotation.</title>
        <authorList>
            <consortium name="The Broad Institute Genomics Platform"/>
            <consortium name="The Broad Institute Genome Sequencing Center for Infectious Disease"/>
            <person name="Wu L."/>
            <person name="Ma J."/>
        </authorList>
    </citation>
    <scope>NUCLEOTIDE SEQUENCE [LARGE SCALE GENOMIC DNA]</scope>
    <source>
        <strain evidence="3">KCTC 12861</strain>
    </source>
</reference>
<gene>
    <name evidence="2" type="ORF">GCM10007094_40620</name>
</gene>
<dbReference type="Proteomes" id="UP000637980">
    <property type="component" value="Unassembled WGS sequence"/>
</dbReference>
<evidence type="ECO:0000313" key="3">
    <source>
        <dbReference type="Proteomes" id="UP000637980"/>
    </source>
</evidence>
<dbReference type="EMBL" id="BMXE01000010">
    <property type="protein sequence ID" value="GHB47230.1"/>
    <property type="molecule type" value="Genomic_DNA"/>
</dbReference>
<proteinExistence type="predicted"/>
<dbReference type="RefSeq" id="WP_189438749.1">
    <property type="nucleotide sequence ID" value="NZ_BMXE01000010.1"/>
</dbReference>
<keyword evidence="3" id="KW-1185">Reference proteome</keyword>
<sequence length="59" mass="5871">MSSPSPGAAELYLAGAFEANIGAVSALRETFVILAALVGFVVLAEGNPARRLLAAVVGA</sequence>
<comment type="caution">
    <text evidence="2">The sequence shown here is derived from an EMBL/GenBank/DDBJ whole genome shotgun (WGS) entry which is preliminary data.</text>
</comment>
<feature type="transmembrane region" description="Helical" evidence="1">
    <location>
        <begin position="20"/>
        <end position="43"/>
    </location>
</feature>
<keyword evidence="1" id="KW-0472">Membrane</keyword>
<organism evidence="2 3">
    <name type="scientific">Pseudovibrio japonicus</name>
    <dbReference type="NCBI Taxonomy" id="366534"/>
    <lineage>
        <taxon>Bacteria</taxon>
        <taxon>Pseudomonadati</taxon>
        <taxon>Pseudomonadota</taxon>
        <taxon>Alphaproteobacteria</taxon>
        <taxon>Hyphomicrobiales</taxon>
        <taxon>Stappiaceae</taxon>
        <taxon>Pseudovibrio</taxon>
    </lineage>
</organism>
<keyword evidence="1" id="KW-1133">Transmembrane helix</keyword>
<protein>
    <submittedName>
        <fullName evidence="2">Uncharacterized protein</fullName>
    </submittedName>
</protein>
<evidence type="ECO:0000313" key="2">
    <source>
        <dbReference type="EMBL" id="GHB47230.1"/>
    </source>
</evidence>
<evidence type="ECO:0000256" key="1">
    <source>
        <dbReference type="SAM" id="Phobius"/>
    </source>
</evidence>